<organism evidence="1 2">
    <name type="scientific">Pararge aegeria aegeria</name>
    <dbReference type="NCBI Taxonomy" id="348720"/>
    <lineage>
        <taxon>Eukaryota</taxon>
        <taxon>Metazoa</taxon>
        <taxon>Ecdysozoa</taxon>
        <taxon>Arthropoda</taxon>
        <taxon>Hexapoda</taxon>
        <taxon>Insecta</taxon>
        <taxon>Pterygota</taxon>
        <taxon>Neoptera</taxon>
        <taxon>Endopterygota</taxon>
        <taxon>Lepidoptera</taxon>
        <taxon>Glossata</taxon>
        <taxon>Ditrysia</taxon>
        <taxon>Papilionoidea</taxon>
        <taxon>Nymphalidae</taxon>
        <taxon>Satyrinae</taxon>
        <taxon>Satyrini</taxon>
        <taxon>Parargina</taxon>
        <taxon>Pararge</taxon>
    </lineage>
</organism>
<sequence>MGYMSNDASTQVLWNSGTRMKAGAALTQLISTILEESSESRSGRWSGQCWEYLLRDQTRNEEIRRRTGVTDIAQRVAKLKWKSAWHIARRTAGRWGSKVLEWRPRTGKRSVGRERTPNESLGAAGRKRLGRGFWNSIQSGLQSVEV</sequence>
<name>A0A8S4S6Q2_9NEOP</name>
<dbReference type="EMBL" id="CAKXAJ010025944">
    <property type="protein sequence ID" value="CAH2246903.1"/>
    <property type="molecule type" value="Genomic_DNA"/>
</dbReference>
<comment type="caution">
    <text evidence="1">The sequence shown here is derived from an EMBL/GenBank/DDBJ whole genome shotgun (WGS) entry which is preliminary data.</text>
</comment>
<evidence type="ECO:0000313" key="2">
    <source>
        <dbReference type="Proteomes" id="UP000838756"/>
    </source>
</evidence>
<gene>
    <name evidence="1" type="primary">jg19258</name>
    <name evidence="1" type="ORF">PAEG_LOCUS21448</name>
</gene>
<protein>
    <submittedName>
        <fullName evidence="1">Jg19258 protein</fullName>
    </submittedName>
</protein>
<accession>A0A8S4S6Q2</accession>
<dbReference type="OrthoDB" id="407509at2759"/>
<dbReference type="Proteomes" id="UP000838756">
    <property type="component" value="Unassembled WGS sequence"/>
</dbReference>
<dbReference type="AlphaFoldDB" id="A0A8S4S6Q2"/>
<evidence type="ECO:0000313" key="1">
    <source>
        <dbReference type="EMBL" id="CAH2246903.1"/>
    </source>
</evidence>
<keyword evidence="2" id="KW-1185">Reference proteome</keyword>
<reference evidence="1" key="1">
    <citation type="submission" date="2022-03" db="EMBL/GenBank/DDBJ databases">
        <authorList>
            <person name="Lindestad O."/>
        </authorList>
    </citation>
    <scope>NUCLEOTIDE SEQUENCE</scope>
</reference>
<proteinExistence type="predicted"/>